<gene>
    <name evidence="12" type="primary">thrA_1</name>
    <name evidence="12" type="ORF">NCTC5908_01734</name>
</gene>
<proteinExistence type="inferred from homology"/>
<dbReference type="Gene3D" id="1.20.120.1320">
    <property type="entry name" value="Aspartokinase, catalytic domain"/>
    <property type="match status" value="1"/>
</dbReference>
<dbReference type="GO" id="GO:0004412">
    <property type="term" value="F:homoserine dehydrogenase activity"/>
    <property type="evidence" value="ECO:0007669"/>
    <property type="project" value="InterPro"/>
</dbReference>
<keyword evidence="2 9" id="KW-0808">Transferase</keyword>
<dbReference type="InterPro" id="IPR018042">
    <property type="entry name" value="Aspartate_kinase_CS"/>
</dbReference>
<dbReference type="PROSITE" id="PS00324">
    <property type="entry name" value="ASPARTOKINASE"/>
    <property type="match status" value="1"/>
</dbReference>
<dbReference type="PANTHER" id="PTHR43070">
    <property type="match status" value="1"/>
</dbReference>
<reference evidence="12 13" key="1">
    <citation type="submission" date="2018-06" db="EMBL/GenBank/DDBJ databases">
        <authorList>
            <consortium name="Pathogen Informatics"/>
            <person name="Doyle S."/>
        </authorList>
    </citation>
    <scope>NUCLEOTIDE SEQUENCE [LARGE SCALE GENOMIC DNA]</scope>
    <source>
        <strain evidence="12 13">NCTC5908</strain>
    </source>
</reference>
<keyword evidence="5 8" id="KW-0067">ATP-binding</keyword>
<comment type="pathway">
    <text evidence="1 10">Amino-acid biosynthesis; L-lysine biosynthesis via DAP pathway; (S)-tetrahydrodipicolinate from L-aspartate: step 1/4.</text>
</comment>
<dbReference type="STRING" id="732.ADJ80_05235"/>
<name>A0A336NAG1_AGGAP</name>
<evidence type="ECO:0000259" key="11">
    <source>
        <dbReference type="PROSITE" id="PS51671"/>
    </source>
</evidence>
<dbReference type="PIRSF" id="PIRSF000726">
    <property type="entry name" value="Asp_kin"/>
    <property type="match status" value="1"/>
</dbReference>
<dbReference type="NCBIfam" id="TIGR00657">
    <property type="entry name" value="asp_kinases"/>
    <property type="match status" value="1"/>
</dbReference>
<dbReference type="Pfam" id="PF22468">
    <property type="entry name" value="ACT_9"/>
    <property type="match status" value="2"/>
</dbReference>
<sequence length="475" mass="51030">MRVLKFGGTSLANPERFSQAAKLIEQAHLEEQAAGVLSAPAKITNHLVALSEKASLNQPTDPHFNEALDIFYNIINGLHTQNNNFDLAGTKQIIDQEFQQIASLLEQIRQAGKLEDSVKATIDCRGEKLSIAMMKAWFEANGYSVHIVDPVKQLLAQGSYLESSVDIDESTKRVNAGAIAKDKVVLMAGFTACNEKGELVLLGRNGSDYSAACLAACLNASVCEIWTDVDGVYTCDPRLVPDARLLPSLSYREAMELSYFGAKVIHPRTIGPLVRPNIPCLIKNTGNPSAPGSIIAGDIKSEGLQVKGITNLDNVAMFNVSGPGMQGMVGMASRVFSAMSNANVSVILITQSSSEYSISFCVPVKSVEIALKALETEFEQELKAHQLDPIETIKDLSIISVVGDGMRQAKGIAARFFSALAQANISINAIAQGSSERSISAVVAQNKAIEAVKATHQALFNNKKSWKCFLSALVA</sequence>
<dbReference type="UniPathway" id="UPA00034">
    <property type="reaction ID" value="UER00015"/>
</dbReference>
<evidence type="ECO:0000256" key="4">
    <source>
        <dbReference type="ARBA" id="ARBA00022777"/>
    </source>
</evidence>
<evidence type="ECO:0000256" key="9">
    <source>
        <dbReference type="RuleBase" id="RU003448"/>
    </source>
</evidence>
<evidence type="ECO:0000256" key="10">
    <source>
        <dbReference type="RuleBase" id="RU004249"/>
    </source>
</evidence>
<evidence type="ECO:0000256" key="2">
    <source>
        <dbReference type="ARBA" id="ARBA00022679"/>
    </source>
</evidence>
<dbReference type="Gene3D" id="3.30.2130.10">
    <property type="entry name" value="VC0802-like"/>
    <property type="match status" value="1"/>
</dbReference>
<keyword evidence="6" id="KW-0521">NADP</keyword>
<feature type="binding site" evidence="8">
    <location>
        <position position="233"/>
    </location>
    <ligand>
        <name>ATP</name>
        <dbReference type="ChEBI" id="CHEBI:30616"/>
    </ligand>
</feature>
<feature type="domain" description="ACT" evidence="11">
    <location>
        <begin position="320"/>
        <end position="401"/>
    </location>
</feature>
<dbReference type="Proteomes" id="UP000253728">
    <property type="component" value="Unassembled WGS sequence"/>
</dbReference>
<dbReference type="EC" id="2.7.2.4" evidence="9"/>
<feature type="binding site" evidence="8">
    <location>
        <position position="238"/>
    </location>
    <ligand>
        <name>ATP</name>
        <dbReference type="ChEBI" id="CHEBI:30616"/>
    </ligand>
</feature>
<evidence type="ECO:0000313" key="12">
    <source>
        <dbReference type="EMBL" id="SSZ29922.1"/>
    </source>
</evidence>
<organism evidence="12 13">
    <name type="scientific">Aggregatibacter aphrophilus</name>
    <name type="common">Haemophilus aphrophilus</name>
    <dbReference type="NCBI Taxonomy" id="732"/>
    <lineage>
        <taxon>Bacteria</taxon>
        <taxon>Pseudomonadati</taxon>
        <taxon>Pseudomonadota</taxon>
        <taxon>Gammaproteobacteria</taxon>
        <taxon>Pasteurellales</taxon>
        <taxon>Pasteurellaceae</taxon>
        <taxon>Aggregatibacter</taxon>
    </lineage>
</organism>
<evidence type="ECO:0000256" key="1">
    <source>
        <dbReference type="ARBA" id="ARBA00004766"/>
    </source>
</evidence>
<dbReference type="SUPFAM" id="SSF55021">
    <property type="entry name" value="ACT-like"/>
    <property type="match status" value="2"/>
</dbReference>
<keyword evidence="3 8" id="KW-0547">Nucleotide-binding</keyword>
<dbReference type="InterPro" id="IPR042199">
    <property type="entry name" value="AsparK_Bifunc_asparK/hSer_DH"/>
</dbReference>
<dbReference type="UniPathway" id="UPA00050">
    <property type="reaction ID" value="UER00461"/>
</dbReference>
<evidence type="ECO:0000256" key="8">
    <source>
        <dbReference type="PIRSR" id="PIRSR000726-1"/>
    </source>
</evidence>
<dbReference type="CDD" id="cd04921">
    <property type="entry name" value="ACT_AKi-HSDH-ThrA-like_1"/>
    <property type="match status" value="1"/>
</dbReference>
<comment type="similarity">
    <text evidence="9">Belongs to the aspartokinase family.</text>
</comment>
<comment type="pathway">
    <text evidence="10">Amino-acid biosynthesis; L-methionine biosynthesis via de novo pathway; L-homoserine from L-aspartate: step 1/3.</text>
</comment>
<dbReference type="FunFam" id="3.30.2130.10:FF:000001">
    <property type="entry name" value="Bifunctional aspartokinase/homoserine dehydrogenase"/>
    <property type="match status" value="1"/>
</dbReference>
<comment type="catalytic activity">
    <reaction evidence="7 9">
        <text>L-aspartate + ATP = 4-phospho-L-aspartate + ADP</text>
        <dbReference type="Rhea" id="RHEA:23776"/>
        <dbReference type="ChEBI" id="CHEBI:29991"/>
        <dbReference type="ChEBI" id="CHEBI:30616"/>
        <dbReference type="ChEBI" id="CHEBI:57535"/>
        <dbReference type="ChEBI" id="CHEBI:456216"/>
        <dbReference type="EC" id="2.7.2.4"/>
    </reaction>
</comment>
<dbReference type="InterPro" id="IPR001048">
    <property type="entry name" value="Asp/Glu/Uridylate_kinase"/>
</dbReference>
<protein>
    <recommendedName>
        <fullName evidence="9">Aspartokinase</fullName>
        <ecNumber evidence="9">2.7.2.4</ecNumber>
    </recommendedName>
</protein>
<dbReference type="SUPFAM" id="SSF53633">
    <property type="entry name" value="Carbamate kinase-like"/>
    <property type="match status" value="1"/>
</dbReference>
<dbReference type="Gene3D" id="3.40.1160.10">
    <property type="entry name" value="Acetylglutamate kinase-like"/>
    <property type="match status" value="1"/>
</dbReference>
<evidence type="ECO:0000313" key="13">
    <source>
        <dbReference type="Proteomes" id="UP000253728"/>
    </source>
</evidence>
<dbReference type="UniPathway" id="UPA00051">
    <property type="reaction ID" value="UER00462"/>
</dbReference>
<dbReference type="InterPro" id="IPR045865">
    <property type="entry name" value="ACT-like_dom_sf"/>
</dbReference>
<evidence type="ECO:0000256" key="3">
    <source>
        <dbReference type="ARBA" id="ARBA00022741"/>
    </source>
</evidence>
<dbReference type="Pfam" id="PF00696">
    <property type="entry name" value="AA_kinase"/>
    <property type="match status" value="1"/>
</dbReference>
<dbReference type="GO" id="GO:0005524">
    <property type="term" value="F:ATP binding"/>
    <property type="evidence" value="ECO:0007669"/>
    <property type="project" value="UniProtKB-KW"/>
</dbReference>
<dbReference type="InterPro" id="IPR001341">
    <property type="entry name" value="Asp_kinase"/>
</dbReference>
<dbReference type="InterPro" id="IPR011147">
    <property type="entry name" value="Bifunc_Aspkin/hSer_DH"/>
</dbReference>
<keyword evidence="4 9" id="KW-0418">Kinase</keyword>
<keyword evidence="10" id="KW-0028">Amino-acid biosynthesis</keyword>
<dbReference type="GO" id="GO:0009090">
    <property type="term" value="P:homoserine biosynthetic process"/>
    <property type="evidence" value="ECO:0007669"/>
    <property type="project" value="TreeGrafter"/>
</dbReference>
<feature type="binding site" evidence="8">
    <location>
        <begin position="227"/>
        <end position="228"/>
    </location>
    <ligand>
        <name>ATP</name>
        <dbReference type="ChEBI" id="CHEBI:30616"/>
    </ligand>
</feature>
<evidence type="ECO:0000256" key="6">
    <source>
        <dbReference type="ARBA" id="ARBA00022857"/>
    </source>
</evidence>
<evidence type="ECO:0000256" key="5">
    <source>
        <dbReference type="ARBA" id="ARBA00022840"/>
    </source>
</evidence>
<evidence type="ECO:0000256" key="7">
    <source>
        <dbReference type="ARBA" id="ARBA00047872"/>
    </source>
</evidence>
<feature type="binding site" evidence="8">
    <location>
        <begin position="263"/>
        <end position="264"/>
    </location>
    <ligand>
        <name>ATP</name>
        <dbReference type="ChEBI" id="CHEBI:30616"/>
    </ligand>
</feature>
<dbReference type="CDD" id="cd04922">
    <property type="entry name" value="ACT_AKi-HSDH-ThrA_2"/>
    <property type="match status" value="1"/>
</dbReference>
<dbReference type="InterPro" id="IPR005260">
    <property type="entry name" value="Asp_kin_monofn"/>
</dbReference>
<dbReference type="AlphaFoldDB" id="A0A336NAG1"/>
<dbReference type="GO" id="GO:0009089">
    <property type="term" value="P:lysine biosynthetic process via diaminopimelate"/>
    <property type="evidence" value="ECO:0007669"/>
    <property type="project" value="UniProtKB-UniPathway"/>
</dbReference>
<dbReference type="InterPro" id="IPR054352">
    <property type="entry name" value="ACT_Aspartokinase"/>
</dbReference>
<dbReference type="InterPro" id="IPR036393">
    <property type="entry name" value="AceGlu_kinase-like_sf"/>
</dbReference>
<comment type="pathway">
    <text evidence="10">Amino-acid biosynthesis; L-threonine biosynthesis; L-threonine from L-aspartate: step 1/5.</text>
</comment>
<dbReference type="GO" id="GO:0004072">
    <property type="term" value="F:aspartate kinase activity"/>
    <property type="evidence" value="ECO:0007669"/>
    <property type="project" value="UniProtKB-EC"/>
</dbReference>
<dbReference type="EMBL" id="UFSP01000003">
    <property type="protein sequence ID" value="SSZ29922.1"/>
    <property type="molecule type" value="Genomic_DNA"/>
</dbReference>
<accession>A0A336NAG1</accession>
<dbReference type="PROSITE" id="PS51671">
    <property type="entry name" value="ACT"/>
    <property type="match status" value="1"/>
</dbReference>
<dbReference type="InterPro" id="IPR002912">
    <property type="entry name" value="ACT_dom"/>
</dbReference>
<dbReference type="GO" id="GO:0009088">
    <property type="term" value="P:threonine biosynthetic process"/>
    <property type="evidence" value="ECO:0007669"/>
    <property type="project" value="UniProtKB-UniPathway"/>
</dbReference>
<dbReference type="PANTHER" id="PTHR43070:SF3">
    <property type="entry name" value="HOMOSERINE DEHYDROGENASE"/>
    <property type="match status" value="1"/>
</dbReference>